<dbReference type="AlphaFoldDB" id="A0A6V7TIV9"/>
<organism evidence="1 2">
    <name type="scientific">Meloidogyne enterolobii</name>
    <name type="common">Root-knot nematode worm</name>
    <name type="synonym">Meloidogyne mayaguensis</name>
    <dbReference type="NCBI Taxonomy" id="390850"/>
    <lineage>
        <taxon>Eukaryota</taxon>
        <taxon>Metazoa</taxon>
        <taxon>Ecdysozoa</taxon>
        <taxon>Nematoda</taxon>
        <taxon>Chromadorea</taxon>
        <taxon>Rhabditida</taxon>
        <taxon>Tylenchina</taxon>
        <taxon>Tylenchomorpha</taxon>
        <taxon>Tylenchoidea</taxon>
        <taxon>Meloidogynidae</taxon>
        <taxon>Meloidogyninae</taxon>
        <taxon>Meloidogyne</taxon>
    </lineage>
</organism>
<sequence length="85" mass="10116">MQQKFKSIYRLVKSAFGLLSQKILKQKNQQQQQVNKKYIEENFGFGECNNLILIEHKQQQFNNNSNLFRSQSVDSLISVFVQRLY</sequence>
<comment type="caution">
    <text evidence="1">The sequence shown here is derived from an EMBL/GenBank/DDBJ whole genome shotgun (WGS) entry which is preliminary data.</text>
</comment>
<dbReference type="Proteomes" id="UP000580250">
    <property type="component" value="Unassembled WGS sequence"/>
</dbReference>
<name>A0A6V7TIV9_MELEN</name>
<reference evidence="1 2" key="1">
    <citation type="submission" date="2020-08" db="EMBL/GenBank/DDBJ databases">
        <authorList>
            <person name="Koutsovoulos G."/>
            <person name="Danchin GJ E."/>
        </authorList>
    </citation>
    <scope>NUCLEOTIDE SEQUENCE [LARGE SCALE GENOMIC DNA]</scope>
</reference>
<gene>
    <name evidence="1" type="ORF">MENT_LOCUS681</name>
</gene>
<protein>
    <submittedName>
        <fullName evidence="1">Uncharacterized protein</fullName>
    </submittedName>
</protein>
<evidence type="ECO:0000313" key="1">
    <source>
        <dbReference type="EMBL" id="CAD2124003.1"/>
    </source>
</evidence>
<dbReference type="EMBL" id="CAJEWN010000002">
    <property type="protein sequence ID" value="CAD2124003.1"/>
    <property type="molecule type" value="Genomic_DNA"/>
</dbReference>
<accession>A0A6V7TIV9</accession>
<proteinExistence type="predicted"/>
<evidence type="ECO:0000313" key="2">
    <source>
        <dbReference type="Proteomes" id="UP000580250"/>
    </source>
</evidence>